<reference evidence="3" key="1">
    <citation type="journal article" date="2023" name="Mol. Biol. Evol.">
        <title>Third-Generation Sequencing Reveals the Adaptive Role of the Epigenome in Three Deep-Sea Polychaetes.</title>
        <authorList>
            <person name="Perez M."/>
            <person name="Aroh O."/>
            <person name="Sun Y."/>
            <person name="Lan Y."/>
            <person name="Juniper S.K."/>
            <person name="Young C.R."/>
            <person name="Angers B."/>
            <person name="Qian P.Y."/>
        </authorList>
    </citation>
    <scope>NUCLEOTIDE SEQUENCE</scope>
    <source>
        <strain evidence="3">R07B-5</strain>
    </source>
</reference>
<dbReference type="Pfam" id="PF13679">
    <property type="entry name" value="Methyltransf_32"/>
    <property type="match status" value="1"/>
</dbReference>
<gene>
    <name evidence="3" type="ORF">NP493_673g02038</name>
</gene>
<comment type="caution">
    <text evidence="3">The sequence shown here is derived from an EMBL/GenBank/DDBJ whole genome shotgun (WGS) entry which is preliminary data.</text>
</comment>
<feature type="region of interest" description="Disordered" evidence="1">
    <location>
        <begin position="183"/>
        <end position="209"/>
    </location>
</feature>
<dbReference type="Gene3D" id="3.40.50.150">
    <property type="entry name" value="Vaccinia Virus protein VP39"/>
    <property type="match status" value="1"/>
</dbReference>
<proteinExistence type="predicted"/>
<dbReference type="PANTHER" id="PTHR13369">
    <property type="match status" value="1"/>
</dbReference>
<sequence length="584" mass="64920">MDVYVRCNTSMDQCINFPVPDSIIVFVCAYCKTQRVQLHLVTTSDTSWPVGIDFSRDILANLSHDFMEGDKVPASVQLCDLPAAVSSPGCLVHSGMCALLRGVIKTAHSEHPNDHLNELLGHREVCLKACAEVSVWTRYCEVDLPEAVERTISDLRQSQAPAGDAIAPELRKLENHLRQPPIVRNRGKRQREMKNQKRQQHEDLQQMSSGNGHEAGLEHIYAEGIDFTITDLVLFPCVNYLLGQCADQSRVQRHLAKTLQWYQRIRSMPCVQDVVSSTGLRVLDISAGDENVTCPSPDLTADLCALNIRDKVKDKVKLVTAEVEAILTRLPAVTVLPHPCKDVKLPWQQFPPAVHPSNGELPEQRVERKCEQLESMAQSVTRIARPGDVIVDFCSGGGHLGILLAYLLPQCKVILVENKEESISRAVTRIDSLQQDNMLVYQCNLDYFHGNFDIGVTLHACGTATDLVLQRCIDNDASFVVCPCCYGGIQCTHTMAYPRSGAFKQAGITSEEYLVLGHAADQTELNIRHAQQGQTCMVAIDSDRLFCAREHGYEIMLSSLEPPSCSPKNHLLLGSKDRTWSQET</sequence>
<dbReference type="GO" id="GO:0005737">
    <property type="term" value="C:cytoplasm"/>
    <property type="evidence" value="ECO:0007669"/>
    <property type="project" value="TreeGrafter"/>
</dbReference>
<dbReference type="SUPFAM" id="SSF53335">
    <property type="entry name" value="S-adenosyl-L-methionine-dependent methyltransferases"/>
    <property type="match status" value="1"/>
</dbReference>
<keyword evidence="4" id="KW-1185">Reference proteome</keyword>
<dbReference type="Proteomes" id="UP001209878">
    <property type="component" value="Unassembled WGS sequence"/>
</dbReference>
<dbReference type="AlphaFoldDB" id="A0AAD9KRQ0"/>
<dbReference type="InterPro" id="IPR025714">
    <property type="entry name" value="Methyltranfer_dom"/>
</dbReference>
<evidence type="ECO:0000256" key="1">
    <source>
        <dbReference type="SAM" id="MobiDB-lite"/>
    </source>
</evidence>
<feature type="compositionally biased region" description="Basic and acidic residues" evidence="1">
    <location>
        <begin position="190"/>
        <end position="204"/>
    </location>
</feature>
<name>A0AAD9KRQ0_RIDPI</name>
<evidence type="ECO:0000259" key="2">
    <source>
        <dbReference type="Pfam" id="PF13679"/>
    </source>
</evidence>
<dbReference type="InterPro" id="IPR029063">
    <property type="entry name" value="SAM-dependent_MTases_sf"/>
</dbReference>
<evidence type="ECO:0000313" key="3">
    <source>
        <dbReference type="EMBL" id="KAK2176281.1"/>
    </source>
</evidence>
<dbReference type="PANTHER" id="PTHR13369:SF0">
    <property type="entry name" value="GLUTATHIONE S-TRANSFERASE C-TERMINAL DOMAIN-CONTAINING PROTEIN"/>
    <property type="match status" value="1"/>
</dbReference>
<feature type="domain" description="Methyltransferase" evidence="2">
    <location>
        <begin position="368"/>
        <end position="490"/>
    </location>
</feature>
<dbReference type="FunFam" id="3.40.50.150:FF:000725">
    <property type="entry name" value="Glutathione S-transferase, C-terminal domain-containing"/>
    <property type="match status" value="1"/>
</dbReference>
<protein>
    <recommendedName>
        <fullName evidence="2">Methyltransferase domain-containing protein</fullName>
    </recommendedName>
</protein>
<accession>A0AAD9KRQ0</accession>
<dbReference type="EMBL" id="JAODUO010000672">
    <property type="protein sequence ID" value="KAK2176281.1"/>
    <property type="molecule type" value="Genomic_DNA"/>
</dbReference>
<organism evidence="3 4">
    <name type="scientific">Ridgeia piscesae</name>
    <name type="common">Tubeworm</name>
    <dbReference type="NCBI Taxonomy" id="27915"/>
    <lineage>
        <taxon>Eukaryota</taxon>
        <taxon>Metazoa</taxon>
        <taxon>Spiralia</taxon>
        <taxon>Lophotrochozoa</taxon>
        <taxon>Annelida</taxon>
        <taxon>Polychaeta</taxon>
        <taxon>Sedentaria</taxon>
        <taxon>Canalipalpata</taxon>
        <taxon>Sabellida</taxon>
        <taxon>Siboglinidae</taxon>
        <taxon>Ridgeia</taxon>
    </lineage>
</organism>
<evidence type="ECO:0000313" key="4">
    <source>
        <dbReference type="Proteomes" id="UP001209878"/>
    </source>
</evidence>